<comment type="function">
    <text evidence="7">Downstream effector molecule involved in the transmission of signals from tyrosine kinase receptors and small GTPases to the actin cytoskeleton. Promotes formation of actin filaments. Part of the WAVE complex that regulates lamellipodia formation. The WAVE complex regulates actin filament reorganization via its interaction with the Arp2/3 complex.</text>
</comment>
<dbReference type="GO" id="GO:0071933">
    <property type="term" value="F:Arp2/3 complex binding"/>
    <property type="evidence" value="ECO:0007669"/>
    <property type="project" value="TreeGrafter"/>
</dbReference>
<dbReference type="FunFam" id="1.20.5.340:FF:000012">
    <property type="entry name" value="Wiskott-Aldrich syndrome protein family member 1"/>
    <property type="match status" value="1"/>
</dbReference>
<evidence type="ECO:0000256" key="2">
    <source>
        <dbReference type="ARBA" id="ARBA00006993"/>
    </source>
</evidence>
<feature type="region of interest" description="Disordered" evidence="8">
    <location>
        <begin position="171"/>
        <end position="200"/>
    </location>
</feature>
<feature type="compositionally biased region" description="Low complexity" evidence="8">
    <location>
        <begin position="292"/>
        <end position="315"/>
    </location>
</feature>
<dbReference type="Proteomes" id="UP000694568">
    <property type="component" value="Unplaced"/>
</dbReference>
<comment type="similarity">
    <text evidence="2 7">Belongs to the SCAR/WAVE family.</text>
</comment>
<dbReference type="Pfam" id="PF02205">
    <property type="entry name" value="WH2"/>
    <property type="match status" value="1"/>
</dbReference>
<evidence type="ECO:0000256" key="4">
    <source>
        <dbReference type="ARBA" id="ARBA00022553"/>
    </source>
</evidence>
<evidence type="ECO:0000256" key="3">
    <source>
        <dbReference type="ARBA" id="ARBA00022490"/>
    </source>
</evidence>
<name>A0A8C9Y5C5_SANLU</name>
<proteinExistence type="inferred from homology"/>
<feature type="region of interest" description="Disordered" evidence="8">
    <location>
        <begin position="217"/>
        <end position="239"/>
    </location>
</feature>
<reference evidence="10" key="1">
    <citation type="submission" date="2025-08" db="UniProtKB">
        <authorList>
            <consortium name="Ensembl"/>
        </authorList>
    </citation>
    <scope>IDENTIFICATION</scope>
</reference>
<dbReference type="GO" id="GO:0034237">
    <property type="term" value="F:protein kinase A regulatory subunit binding"/>
    <property type="evidence" value="ECO:0007669"/>
    <property type="project" value="TreeGrafter"/>
</dbReference>
<comment type="subcellular location">
    <subcellularLocation>
        <location evidence="1 7">Cytoplasm</location>
        <location evidence="1 7">Cytoskeleton</location>
    </subcellularLocation>
</comment>
<feature type="compositionally biased region" description="Pro residues" evidence="8">
    <location>
        <begin position="271"/>
        <end position="283"/>
    </location>
</feature>
<comment type="subunit">
    <text evidence="7">Binds actin and the Arp2/3 complex.</text>
</comment>
<sequence>MPLVKRNIEPRHLCRGALPDGVTSELECVTNSTLAAIIKQLGGLSRHAEDIFGELFNEANSFYLRMSSLQERVDQLAVKVTQLDSTVEEVSLQDINMRKAFKSSTIQDQQVVSRTSVPNPVVEMYHRCDKPPPLNILSPYRDDKKDALKFYTDPSYFFNLWKEKMLQATEDKRKEKRRQKEQQKQVEDPGREVKKVRKARNRRQEWNVLAYDKEFRPDPRLTPSPYHGMSSEGSLSPDSRYTHKLVNWEYTHTQGHKHTCSGQPSTIPEYYIPPAPPPPPPTIPSAQTAFDSTTAPPSAAASAVPPTSSTLTRPYSPSPPPPPANYVPSPSHPPSGAPPAAPPPPPPGAPTGYHAHPSPQHAAVGQSAVDAAPSTRKSTMLGMIPMSDARSDLLAAIRRGIQLRKVQEQREQEAKREPVGNDVATILSRRIAVEYSESDDDSELDENEWSD</sequence>
<gene>
    <name evidence="10" type="primary">zgc:109889</name>
</gene>
<evidence type="ECO:0000256" key="6">
    <source>
        <dbReference type="ARBA" id="ARBA00023212"/>
    </source>
</evidence>
<dbReference type="PANTHER" id="PTHR12902">
    <property type="entry name" value="WASP-1"/>
    <property type="match status" value="1"/>
</dbReference>
<accession>A0A8C9Y5C5</accession>
<evidence type="ECO:0000256" key="7">
    <source>
        <dbReference type="RuleBase" id="RU367034"/>
    </source>
</evidence>
<dbReference type="GeneTree" id="ENSGT00950000182962"/>
<dbReference type="PANTHER" id="PTHR12902:SF9">
    <property type="entry name" value="WISKOTT-ALDRICH SYNDROME PROTEIN FAMILY MEMBER"/>
    <property type="match status" value="1"/>
</dbReference>
<dbReference type="GO" id="GO:0030036">
    <property type="term" value="P:actin cytoskeleton organization"/>
    <property type="evidence" value="ECO:0007669"/>
    <property type="project" value="UniProtKB-UniRule"/>
</dbReference>
<organism evidence="10 11">
    <name type="scientific">Sander lucioperca</name>
    <name type="common">Pike-perch</name>
    <name type="synonym">Perca lucioperca</name>
    <dbReference type="NCBI Taxonomy" id="283035"/>
    <lineage>
        <taxon>Eukaryota</taxon>
        <taxon>Metazoa</taxon>
        <taxon>Chordata</taxon>
        <taxon>Craniata</taxon>
        <taxon>Vertebrata</taxon>
        <taxon>Euteleostomi</taxon>
        <taxon>Actinopterygii</taxon>
        <taxon>Neopterygii</taxon>
        <taxon>Teleostei</taxon>
        <taxon>Neoteleostei</taxon>
        <taxon>Acanthomorphata</taxon>
        <taxon>Eupercaria</taxon>
        <taxon>Perciformes</taxon>
        <taxon>Percoidei</taxon>
        <taxon>Percidae</taxon>
        <taxon>Luciopercinae</taxon>
        <taxon>Sander</taxon>
    </lineage>
</organism>
<feature type="compositionally biased region" description="Basic and acidic residues" evidence="8">
    <location>
        <begin position="171"/>
        <end position="193"/>
    </location>
</feature>
<feature type="domain" description="WH2" evidence="9">
    <location>
        <begin position="389"/>
        <end position="406"/>
    </location>
</feature>
<dbReference type="GO" id="GO:0003779">
    <property type="term" value="F:actin binding"/>
    <property type="evidence" value="ECO:0007669"/>
    <property type="project" value="UniProtKB-UniRule"/>
</dbReference>
<reference evidence="10" key="2">
    <citation type="submission" date="2025-09" db="UniProtKB">
        <authorList>
            <consortium name="Ensembl"/>
        </authorList>
    </citation>
    <scope>IDENTIFICATION</scope>
</reference>
<dbReference type="Gene3D" id="6.10.280.150">
    <property type="match status" value="2"/>
</dbReference>
<dbReference type="InterPro" id="IPR028288">
    <property type="entry name" value="SCAR/WAVE_fam"/>
</dbReference>
<dbReference type="InterPro" id="IPR003124">
    <property type="entry name" value="WH2_dom"/>
</dbReference>
<dbReference type="GO" id="GO:0031209">
    <property type="term" value="C:SCAR complex"/>
    <property type="evidence" value="ECO:0007669"/>
    <property type="project" value="TreeGrafter"/>
</dbReference>
<keyword evidence="5 7" id="KW-0009">Actin-binding</keyword>
<evidence type="ECO:0000256" key="5">
    <source>
        <dbReference type="ARBA" id="ARBA00023203"/>
    </source>
</evidence>
<evidence type="ECO:0000256" key="8">
    <source>
        <dbReference type="SAM" id="MobiDB-lite"/>
    </source>
</evidence>
<feature type="region of interest" description="Disordered" evidence="8">
    <location>
        <begin position="253"/>
        <end position="378"/>
    </location>
</feature>
<keyword evidence="4" id="KW-0597">Phosphoprotein</keyword>
<evidence type="ECO:0000313" key="11">
    <source>
        <dbReference type="Proteomes" id="UP000694568"/>
    </source>
</evidence>
<keyword evidence="6 7" id="KW-0206">Cytoskeleton</keyword>
<dbReference type="GO" id="GO:0005856">
    <property type="term" value="C:cytoskeleton"/>
    <property type="evidence" value="ECO:0007669"/>
    <property type="project" value="UniProtKB-SubCell"/>
</dbReference>
<dbReference type="AlphaFoldDB" id="A0A8C9Y5C5"/>
<dbReference type="GO" id="GO:2000601">
    <property type="term" value="P:positive regulation of Arp2/3 complex-mediated actin nucleation"/>
    <property type="evidence" value="ECO:0007669"/>
    <property type="project" value="TreeGrafter"/>
</dbReference>
<keyword evidence="3 7" id="KW-0963">Cytoplasm</keyword>
<keyword evidence="11" id="KW-1185">Reference proteome</keyword>
<dbReference type="Ensembl" id="ENSSLUT00000019711.1">
    <property type="protein sequence ID" value="ENSSLUP00000019106.1"/>
    <property type="gene ID" value="ENSSLUG00000008856.1"/>
</dbReference>
<evidence type="ECO:0000259" key="9">
    <source>
        <dbReference type="PROSITE" id="PS51082"/>
    </source>
</evidence>
<dbReference type="CDD" id="cd22073">
    <property type="entry name" value="WH2_WAVE-3"/>
    <property type="match status" value="1"/>
</dbReference>
<evidence type="ECO:0000256" key="1">
    <source>
        <dbReference type="ARBA" id="ARBA00004245"/>
    </source>
</evidence>
<dbReference type="SMART" id="SM00246">
    <property type="entry name" value="WH2"/>
    <property type="match status" value="1"/>
</dbReference>
<evidence type="ECO:0000313" key="10">
    <source>
        <dbReference type="Ensembl" id="ENSSLUP00000019106.1"/>
    </source>
</evidence>
<feature type="compositionally biased region" description="Pro residues" evidence="8">
    <location>
        <begin position="316"/>
        <end position="349"/>
    </location>
</feature>
<dbReference type="Gene3D" id="1.20.5.340">
    <property type="match status" value="1"/>
</dbReference>
<protein>
    <recommendedName>
        <fullName evidence="7">Wiskott-Aldrich syndrome protein family member</fullName>
        <shortName evidence="7">WASP family protein member</shortName>
    </recommendedName>
</protein>
<dbReference type="GO" id="GO:0030027">
    <property type="term" value="C:lamellipodium"/>
    <property type="evidence" value="ECO:0007669"/>
    <property type="project" value="TreeGrafter"/>
</dbReference>
<dbReference type="PROSITE" id="PS51082">
    <property type="entry name" value="WH2"/>
    <property type="match status" value="1"/>
</dbReference>